<dbReference type="Proteomes" id="UP000567293">
    <property type="component" value="Unassembled WGS sequence"/>
</dbReference>
<comment type="caution">
    <text evidence="1">The sequence shown here is derived from an EMBL/GenBank/DDBJ whole genome shotgun (WGS) entry which is preliminary data.</text>
</comment>
<keyword evidence="2" id="KW-1185">Reference proteome</keyword>
<protein>
    <submittedName>
        <fullName evidence="1">Uncharacterized protein</fullName>
    </submittedName>
</protein>
<proteinExistence type="predicted"/>
<dbReference type="EMBL" id="JACDQQ010000001">
    <property type="protein sequence ID" value="MBA0083358.1"/>
    <property type="molecule type" value="Genomic_DNA"/>
</dbReference>
<gene>
    <name evidence="1" type="ORF">HRJ53_00010</name>
</gene>
<sequence length="85" mass="9782">MKRRNFLIGGIASCAAVRAWPFRVYSFPSQIISVDFLAEREKHIRLARTYIDEQVAKYGLLIDFSFTPPKGPHVYVNQRKQSIAP</sequence>
<organism evidence="1 2">
    <name type="scientific">Candidatus Acidiferrum panamense</name>
    <dbReference type="NCBI Taxonomy" id="2741543"/>
    <lineage>
        <taxon>Bacteria</taxon>
        <taxon>Pseudomonadati</taxon>
        <taxon>Acidobacteriota</taxon>
        <taxon>Terriglobia</taxon>
        <taxon>Candidatus Acidiferrales</taxon>
        <taxon>Candidatus Acidiferrum</taxon>
    </lineage>
</organism>
<accession>A0A7V8NL67</accession>
<name>A0A7V8NL67_9BACT</name>
<evidence type="ECO:0000313" key="2">
    <source>
        <dbReference type="Proteomes" id="UP000567293"/>
    </source>
</evidence>
<evidence type="ECO:0000313" key="1">
    <source>
        <dbReference type="EMBL" id="MBA0083358.1"/>
    </source>
</evidence>
<reference evidence="1" key="1">
    <citation type="submission" date="2020-06" db="EMBL/GenBank/DDBJ databases">
        <title>Legume-microbial interactions unlock mineral nutrients during tropical forest succession.</title>
        <authorList>
            <person name="Epihov D.Z."/>
        </authorList>
    </citation>
    <scope>NUCLEOTIDE SEQUENCE [LARGE SCALE GENOMIC DNA]</scope>
    <source>
        <strain evidence="1">Pan2503</strain>
    </source>
</reference>
<dbReference type="AlphaFoldDB" id="A0A7V8NL67"/>